<sequence>MVFLGFVERRVSDKESNERHCGLDSASLVPNAPTLANCVACEKEGYWGEGKGQSHKGLSLEDGMTSRLRRSLAGSLVTTVWLGPAIHTSERVRLIYPGRIQTVGSRHGKAPAVWERMVVECWLAGRPPSVVAFLLCVVSRTLDEDFLCFGLLENEDKEGRQKDKG</sequence>
<dbReference type="EMBL" id="JAHMHQ010000001">
    <property type="protein sequence ID" value="KAK1655609.1"/>
    <property type="molecule type" value="Genomic_DNA"/>
</dbReference>
<evidence type="ECO:0000313" key="2">
    <source>
        <dbReference type="Proteomes" id="UP001243989"/>
    </source>
</evidence>
<proteinExistence type="predicted"/>
<gene>
    <name evidence="1" type="ORF">BDP81DRAFT_6758</name>
</gene>
<organism evidence="1 2">
    <name type="scientific">Colletotrichum phormii</name>
    <dbReference type="NCBI Taxonomy" id="359342"/>
    <lineage>
        <taxon>Eukaryota</taxon>
        <taxon>Fungi</taxon>
        <taxon>Dikarya</taxon>
        <taxon>Ascomycota</taxon>
        <taxon>Pezizomycotina</taxon>
        <taxon>Sordariomycetes</taxon>
        <taxon>Hypocreomycetidae</taxon>
        <taxon>Glomerellales</taxon>
        <taxon>Glomerellaceae</taxon>
        <taxon>Colletotrichum</taxon>
        <taxon>Colletotrichum acutatum species complex</taxon>
    </lineage>
</organism>
<dbReference type="Proteomes" id="UP001243989">
    <property type="component" value="Unassembled WGS sequence"/>
</dbReference>
<evidence type="ECO:0000313" key="1">
    <source>
        <dbReference type="EMBL" id="KAK1655609.1"/>
    </source>
</evidence>
<dbReference type="AlphaFoldDB" id="A0AAJ0ENI6"/>
<name>A0AAJ0ENI6_9PEZI</name>
<dbReference type="GeneID" id="85481002"/>
<reference evidence="1" key="1">
    <citation type="submission" date="2021-06" db="EMBL/GenBank/DDBJ databases">
        <title>Comparative genomics, transcriptomics and evolutionary studies reveal genomic signatures of adaptation to plant cell wall in hemibiotrophic fungi.</title>
        <authorList>
            <consortium name="DOE Joint Genome Institute"/>
            <person name="Baroncelli R."/>
            <person name="Diaz J.F."/>
            <person name="Benocci T."/>
            <person name="Peng M."/>
            <person name="Battaglia E."/>
            <person name="Haridas S."/>
            <person name="Andreopoulos W."/>
            <person name="Labutti K."/>
            <person name="Pangilinan J."/>
            <person name="Floch G.L."/>
            <person name="Makela M.R."/>
            <person name="Henrissat B."/>
            <person name="Grigoriev I.V."/>
            <person name="Crouch J.A."/>
            <person name="De Vries R.P."/>
            <person name="Sukno S.A."/>
            <person name="Thon M.R."/>
        </authorList>
    </citation>
    <scope>NUCLEOTIDE SEQUENCE</scope>
    <source>
        <strain evidence="1">CBS 102054</strain>
    </source>
</reference>
<keyword evidence="2" id="KW-1185">Reference proteome</keyword>
<comment type="caution">
    <text evidence="1">The sequence shown here is derived from an EMBL/GenBank/DDBJ whole genome shotgun (WGS) entry which is preliminary data.</text>
</comment>
<dbReference type="RefSeq" id="XP_060451653.1">
    <property type="nucleotide sequence ID" value="XM_060596140.1"/>
</dbReference>
<accession>A0AAJ0ENI6</accession>
<protein>
    <submittedName>
        <fullName evidence="1">Uncharacterized protein</fullName>
    </submittedName>
</protein>